<reference evidence="2 3" key="2">
    <citation type="submission" date="2018-11" db="EMBL/GenBank/DDBJ databases">
        <authorList>
            <consortium name="Pathogen Informatics"/>
        </authorList>
    </citation>
    <scope>NUCLEOTIDE SEQUENCE [LARGE SCALE GENOMIC DNA]</scope>
</reference>
<dbReference type="OrthoDB" id="1046782at2759"/>
<dbReference type="WBParaSite" id="HNAJ_0000050901-mRNA-1">
    <property type="protein sequence ID" value="HNAJ_0000050901-mRNA-1"/>
    <property type="gene ID" value="HNAJ_0000050901"/>
</dbReference>
<dbReference type="PANTHER" id="PTHR13593:SF113">
    <property type="entry name" value="SI:DKEY-266F7.9"/>
    <property type="match status" value="1"/>
</dbReference>
<dbReference type="InterPro" id="IPR017946">
    <property type="entry name" value="PLC-like_Pdiesterase_TIM-brl"/>
</dbReference>
<dbReference type="GO" id="GO:0008081">
    <property type="term" value="F:phosphoric diester hydrolase activity"/>
    <property type="evidence" value="ECO:0007669"/>
    <property type="project" value="InterPro"/>
</dbReference>
<dbReference type="AlphaFoldDB" id="A0A0R3T0Y5"/>
<feature type="domain" description="Phosphatidylinositol-specific phospholipase C X" evidence="1">
    <location>
        <begin position="24"/>
        <end position="150"/>
    </location>
</feature>
<gene>
    <name evidence="2" type="ORF">HNAJ_LOCUS510</name>
</gene>
<evidence type="ECO:0000313" key="3">
    <source>
        <dbReference type="Proteomes" id="UP000278807"/>
    </source>
</evidence>
<evidence type="ECO:0000259" key="1">
    <source>
        <dbReference type="Pfam" id="PF00388"/>
    </source>
</evidence>
<accession>A0A0R3T0Y5</accession>
<dbReference type="STRING" id="102285.A0A0R3T0Y5"/>
<sequence length="272" mass="31825">MNLEILATVFSIFFNIKFDKWTVTQRTNLTTQLQSGIRYFDFRVAFKREGCKGIQSNASMEIYPCFYIVHGQYANRVDVELEEIKSYLLDHPKEVVIIDFQHFYKFDTAANAVFVEMVEKIFGDTLEPYRSKIPSLTELWSRKKQIIVIGHKKTLPTEEEGVSLIWPRSKIAQPWPNIRNPKSLKKYLGKFHEIRMSKTDSDSFFVFQGILSPNMEFIMSHPFSSVEKLAKKANVEVEKWLDDLEYLRGIVITDFSILGFPNFARSVFSMNW</sequence>
<protein>
    <submittedName>
        <fullName evidence="4">PLCXc domain-containing protein</fullName>
    </submittedName>
</protein>
<dbReference type="Pfam" id="PF00388">
    <property type="entry name" value="PI-PLC-X"/>
    <property type="match status" value="1"/>
</dbReference>
<dbReference type="Gene3D" id="3.20.20.190">
    <property type="entry name" value="Phosphatidylinositol (PI) phosphodiesterase"/>
    <property type="match status" value="1"/>
</dbReference>
<evidence type="ECO:0000313" key="4">
    <source>
        <dbReference type="WBParaSite" id="HNAJ_0000050901-mRNA-1"/>
    </source>
</evidence>
<organism evidence="4">
    <name type="scientific">Rodentolepis nana</name>
    <name type="common">Dwarf tapeworm</name>
    <name type="synonym">Hymenolepis nana</name>
    <dbReference type="NCBI Taxonomy" id="102285"/>
    <lineage>
        <taxon>Eukaryota</taxon>
        <taxon>Metazoa</taxon>
        <taxon>Spiralia</taxon>
        <taxon>Lophotrochozoa</taxon>
        <taxon>Platyhelminthes</taxon>
        <taxon>Cestoda</taxon>
        <taxon>Eucestoda</taxon>
        <taxon>Cyclophyllidea</taxon>
        <taxon>Hymenolepididae</taxon>
        <taxon>Rodentolepis</taxon>
    </lineage>
</organism>
<name>A0A0R3T0Y5_RODNA</name>
<evidence type="ECO:0000313" key="2">
    <source>
        <dbReference type="EMBL" id="VDN96369.1"/>
    </source>
</evidence>
<dbReference type="Proteomes" id="UP000278807">
    <property type="component" value="Unassembled WGS sequence"/>
</dbReference>
<dbReference type="InterPro" id="IPR051057">
    <property type="entry name" value="PI-PLC_domain"/>
</dbReference>
<dbReference type="GO" id="GO:0006629">
    <property type="term" value="P:lipid metabolic process"/>
    <property type="evidence" value="ECO:0007669"/>
    <property type="project" value="InterPro"/>
</dbReference>
<dbReference type="PANTHER" id="PTHR13593">
    <property type="match status" value="1"/>
</dbReference>
<dbReference type="SUPFAM" id="SSF51695">
    <property type="entry name" value="PLC-like phosphodiesterases"/>
    <property type="match status" value="1"/>
</dbReference>
<dbReference type="EMBL" id="UZAE01000144">
    <property type="protein sequence ID" value="VDN96369.1"/>
    <property type="molecule type" value="Genomic_DNA"/>
</dbReference>
<dbReference type="InterPro" id="IPR000909">
    <property type="entry name" value="PLipase_C_PInositol-sp_X_dom"/>
</dbReference>
<reference evidence="4" key="1">
    <citation type="submission" date="2017-02" db="UniProtKB">
        <authorList>
            <consortium name="WormBaseParasite"/>
        </authorList>
    </citation>
    <scope>IDENTIFICATION</scope>
</reference>
<proteinExistence type="predicted"/>
<keyword evidence="3" id="KW-1185">Reference proteome</keyword>